<dbReference type="EMBL" id="KN835505">
    <property type="protein sequence ID" value="KIK36711.1"/>
    <property type="molecule type" value="Genomic_DNA"/>
</dbReference>
<organism evidence="2 3">
    <name type="scientific">Suillus luteus UH-Slu-Lm8-n1</name>
    <dbReference type="NCBI Taxonomy" id="930992"/>
    <lineage>
        <taxon>Eukaryota</taxon>
        <taxon>Fungi</taxon>
        <taxon>Dikarya</taxon>
        <taxon>Basidiomycota</taxon>
        <taxon>Agaricomycotina</taxon>
        <taxon>Agaricomycetes</taxon>
        <taxon>Agaricomycetidae</taxon>
        <taxon>Boletales</taxon>
        <taxon>Suillineae</taxon>
        <taxon>Suillaceae</taxon>
        <taxon>Suillus</taxon>
    </lineage>
</organism>
<protein>
    <recommendedName>
        <fullName evidence="1">DUF659 domain-containing protein</fullName>
    </recommendedName>
</protein>
<proteinExistence type="predicted"/>
<dbReference type="Pfam" id="PF04937">
    <property type="entry name" value="DUF659"/>
    <property type="match status" value="1"/>
</dbReference>
<name>A0A0D0A506_9AGAM</name>
<dbReference type="OrthoDB" id="2652027at2759"/>
<dbReference type="Proteomes" id="UP000054485">
    <property type="component" value="Unassembled WGS sequence"/>
</dbReference>
<reference evidence="3" key="2">
    <citation type="submission" date="2015-01" db="EMBL/GenBank/DDBJ databases">
        <title>Evolutionary Origins and Diversification of the Mycorrhizal Mutualists.</title>
        <authorList>
            <consortium name="DOE Joint Genome Institute"/>
            <consortium name="Mycorrhizal Genomics Consortium"/>
            <person name="Kohler A."/>
            <person name="Kuo A."/>
            <person name="Nagy L.G."/>
            <person name="Floudas D."/>
            <person name="Copeland A."/>
            <person name="Barry K.W."/>
            <person name="Cichocki N."/>
            <person name="Veneault-Fourrey C."/>
            <person name="LaButti K."/>
            <person name="Lindquist E.A."/>
            <person name="Lipzen A."/>
            <person name="Lundell T."/>
            <person name="Morin E."/>
            <person name="Murat C."/>
            <person name="Riley R."/>
            <person name="Ohm R."/>
            <person name="Sun H."/>
            <person name="Tunlid A."/>
            <person name="Henrissat B."/>
            <person name="Grigoriev I.V."/>
            <person name="Hibbett D.S."/>
            <person name="Martin F."/>
        </authorList>
    </citation>
    <scope>NUCLEOTIDE SEQUENCE [LARGE SCALE GENOMIC DNA]</scope>
    <source>
        <strain evidence="3">UH-Slu-Lm8-n1</strain>
    </source>
</reference>
<evidence type="ECO:0000313" key="3">
    <source>
        <dbReference type="Proteomes" id="UP000054485"/>
    </source>
</evidence>
<dbReference type="HOGENOM" id="CLU_041306_0_0_1"/>
<accession>A0A0D0A506</accession>
<dbReference type="AlphaFoldDB" id="A0A0D0A506"/>
<reference evidence="2 3" key="1">
    <citation type="submission" date="2014-04" db="EMBL/GenBank/DDBJ databases">
        <authorList>
            <consortium name="DOE Joint Genome Institute"/>
            <person name="Kuo A."/>
            <person name="Ruytinx J."/>
            <person name="Rineau F."/>
            <person name="Colpaert J."/>
            <person name="Kohler A."/>
            <person name="Nagy L.G."/>
            <person name="Floudas D."/>
            <person name="Copeland A."/>
            <person name="Barry K.W."/>
            <person name="Cichocki N."/>
            <person name="Veneault-Fourrey C."/>
            <person name="LaButti K."/>
            <person name="Lindquist E.A."/>
            <person name="Lipzen A."/>
            <person name="Lundell T."/>
            <person name="Morin E."/>
            <person name="Murat C."/>
            <person name="Sun H."/>
            <person name="Tunlid A."/>
            <person name="Henrissat B."/>
            <person name="Grigoriev I.V."/>
            <person name="Hibbett D.S."/>
            <person name="Martin F."/>
            <person name="Nordberg H.P."/>
            <person name="Cantor M.N."/>
            <person name="Hua S.X."/>
        </authorList>
    </citation>
    <scope>NUCLEOTIDE SEQUENCE [LARGE SCALE GENOMIC DNA]</scope>
    <source>
        <strain evidence="2 3">UH-Slu-Lm8-n1</strain>
    </source>
</reference>
<keyword evidence="3" id="KW-1185">Reference proteome</keyword>
<dbReference type="STRING" id="930992.A0A0D0A506"/>
<dbReference type="InterPro" id="IPR012337">
    <property type="entry name" value="RNaseH-like_sf"/>
</dbReference>
<feature type="domain" description="DUF659" evidence="1">
    <location>
        <begin position="194"/>
        <end position="339"/>
    </location>
</feature>
<gene>
    <name evidence="2" type="ORF">CY34DRAFT_16197</name>
</gene>
<dbReference type="InterPro" id="IPR007021">
    <property type="entry name" value="DUF659"/>
</dbReference>
<dbReference type="SUPFAM" id="SSF53098">
    <property type="entry name" value="Ribonuclease H-like"/>
    <property type="match status" value="1"/>
</dbReference>
<dbReference type="InParanoid" id="A0A0D0A506"/>
<sequence>MPAPLPVWNEWYKGGLYRGYKSHHEARCKHCITARVREILTIEVNAYASGDCLVQPRSEADIIDNVKEIQLPICGTVNDLWKHTAACIHAPVQTLDGATPSQAPSSSCTSWTTPSLLTIPLPGPSIMLPLLAPPIDTSSPLPSPLVNVHSLPAPGLLDGPFYGETIPVVPWLSSRQAEFAADLCLDPTVPDAWKQLSGRILDEEAGHVIEGVKMKVHGQYVTGQCNRWKNITKTSIVASMINVEYTPYLLNTCDISTKPKTAENLLEIVLGEITYAVEVLKVKVVAWCTDASGDSAKMWRLLVWKIPQMIVVDCWAHQVNLVVGDIFKMNGLFSKIINNTLKVVKWFNNHSCALGILNVVQLKFSSEVKSLVLPVLTCWTSHYLSVRRLLELEMAFKEMLVNSLDDLKTCAGNRLDMKQKATETLAILLQFDFWHNLNMVKQHLEPLAVAANATQSDFTRLNVILMTLVNFLSQIL</sequence>
<evidence type="ECO:0000313" key="2">
    <source>
        <dbReference type="EMBL" id="KIK36711.1"/>
    </source>
</evidence>
<evidence type="ECO:0000259" key="1">
    <source>
        <dbReference type="Pfam" id="PF04937"/>
    </source>
</evidence>